<feature type="compositionally biased region" description="Polar residues" evidence="2">
    <location>
        <begin position="370"/>
        <end position="385"/>
    </location>
</feature>
<comment type="caution">
    <text evidence="3">The sequence shown here is derived from an EMBL/GenBank/DDBJ whole genome shotgun (WGS) entry which is preliminary data.</text>
</comment>
<keyword evidence="4" id="KW-1185">Reference proteome</keyword>
<feature type="compositionally biased region" description="Polar residues" evidence="2">
    <location>
        <begin position="519"/>
        <end position="530"/>
    </location>
</feature>
<evidence type="ECO:0000256" key="2">
    <source>
        <dbReference type="SAM" id="MobiDB-lite"/>
    </source>
</evidence>
<keyword evidence="1" id="KW-0175">Coiled coil</keyword>
<evidence type="ECO:0000256" key="1">
    <source>
        <dbReference type="SAM" id="Coils"/>
    </source>
</evidence>
<protein>
    <submittedName>
        <fullName evidence="3">Uncharacterized protein</fullName>
    </submittedName>
</protein>
<sequence>MHGVNVRIDQQNKVIIHLQGDNSRLQQQVEDLKFELASKKDQEAELKSVREELEALKGTVKMLFAGQPAQPTRQPQPSPAPSTSTAVTERLNPIPESGMTGKDNIKMKMDMSLIIESNENIAPVQTRTSSPPPSQGLQECARARPFDRENCSIKTRPQKANGAPNEQEAAPKLGNAADKKVVEKKKKRTQFRPTPPESSNESESDTDSDYVLPSPKSPEKVKQRRKSREVSPKKIHPASESSKQPKLTPTPEKPSEKLAGTSTEVTETSSQLMAISRIDYLKDEATKGGLTLAKKRLSDDMDISSDSDDSDPDRTSSFVKGRPSTDHHKAVTENACQSVHNGPVLQSPISQEKCHPPVLPRIPKKAPTAGVSQINDESRASFSSVDSEKRQKPAERSESGNPISTPVLNDPIPTSSNEASKDPYTKSKEVPPPIPRPPIGKIPLLPPARPTIKPAAAAPQPVPPPWGNLWRPIQPPRPTETESARGILDQILESQTSQSFFYPPETIESRRTMLKRLASNETDPGSSPDSVTAAKRWRHEDSSTDDPQMGNQSPATVPSTTMVPPSSNFLAPCPQPGLIDESAFLTAQQKEYAKWGKDIEALLPPEREEPLPTKREDLIRLKDELENEIPKYGRKLLQFQHRLEHFKGICFFCKASRAHPSNLCPVIKRLDVRQQFLDSHPDFCRLCLRMKVNCKRRCTHPCRFCRTASQEKTGACNGYTNPRIHNSALCPLPFERQKKEILLQRVKTKLWEMNSTQPDAAASTSLNNSQLAFLQPFNK</sequence>
<feature type="coiled-coil region" evidence="1">
    <location>
        <begin position="15"/>
        <end position="59"/>
    </location>
</feature>
<dbReference type="EMBL" id="LIAE01006899">
    <property type="protein sequence ID" value="PAV83978.1"/>
    <property type="molecule type" value="Genomic_DNA"/>
</dbReference>
<feature type="compositionally biased region" description="Basic and acidic residues" evidence="2">
    <location>
        <begin position="419"/>
        <end position="429"/>
    </location>
</feature>
<organism evidence="3 4">
    <name type="scientific">Diploscapter pachys</name>
    <dbReference type="NCBI Taxonomy" id="2018661"/>
    <lineage>
        <taxon>Eukaryota</taxon>
        <taxon>Metazoa</taxon>
        <taxon>Ecdysozoa</taxon>
        <taxon>Nematoda</taxon>
        <taxon>Chromadorea</taxon>
        <taxon>Rhabditida</taxon>
        <taxon>Rhabditina</taxon>
        <taxon>Rhabditomorpha</taxon>
        <taxon>Rhabditoidea</taxon>
        <taxon>Rhabditidae</taxon>
        <taxon>Diploscapter</taxon>
    </lineage>
</organism>
<gene>
    <name evidence="3" type="ORF">WR25_21853</name>
</gene>
<evidence type="ECO:0000313" key="3">
    <source>
        <dbReference type="EMBL" id="PAV83978.1"/>
    </source>
</evidence>
<proteinExistence type="predicted"/>
<feature type="region of interest" description="Disordered" evidence="2">
    <location>
        <begin position="68"/>
        <end position="103"/>
    </location>
</feature>
<feature type="compositionally biased region" description="Acidic residues" evidence="2">
    <location>
        <begin position="300"/>
        <end position="311"/>
    </location>
</feature>
<dbReference type="Proteomes" id="UP000218231">
    <property type="component" value="Unassembled WGS sequence"/>
</dbReference>
<feature type="region of interest" description="Disordered" evidence="2">
    <location>
        <begin position="292"/>
        <end position="572"/>
    </location>
</feature>
<feature type="compositionally biased region" description="Polar residues" evidence="2">
    <location>
        <begin position="399"/>
        <end position="418"/>
    </location>
</feature>
<feature type="compositionally biased region" description="Polar residues" evidence="2">
    <location>
        <begin position="545"/>
        <end position="569"/>
    </location>
</feature>
<dbReference type="AlphaFoldDB" id="A0A2A2LD24"/>
<feature type="compositionally biased region" description="Basic and acidic residues" evidence="2">
    <location>
        <begin position="386"/>
        <end position="398"/>
    </location>
</feature>
<feature type="compositionally biased region" description="Pro residues" evidence="2">
    <location>
        <begin position="430"/>
        <end position="449"/>
    </location>
</feature>
<reference evidence="3 4" key="1">
    <citation type="journal article" date="2017" name="Curr. Biol.">
        <title>Genome architecture and evolution of a unichromosomal asexual nematode.</title>
        <authorList>
            <person name="Fradin H."/>
            <person name="Zegar C."/>
            <person name="Gutwein M."/>
            <person name="Lucas J."/>
            <person name="Kovtun M."/>
            <person name="Corcoran D."/>
            <person name="Baugh L.R."/>
            <person name="Kiontke K."/>
            <person name="Gunsalus K."/>
            <person name="Fitch D.H."/>
            <person name="Piano F."/>
        </authorList>
    </citation>
    <scope>NUCLEOTIDE SEQUENCE [LARGE SCALE GENOMIC DNA]</scope>
    <source>
        <strain evidence="3">PF1309</strain>
    </source>
</reference>
<name>A0A2A2LD24_9BILA</name>
<evidence type="ECO:0000313" key="4">
    <source>
        <dbReference type="Proteomes" id="UP000218231"/>
    </source>
</evidence>
<feature type="compositionally biased region" description="Polar residues" evidence="2">
    <location>
        <begin position="260"/>
        <end position="272"/>
    </location>
</feature>
<feature type="compositionally biased region" description="Basic and acidic residues" evidence="2">
    <location>
        <begin position="141"/>
        <end position="151"/>
    </location>
</feature>
<feature type="region of interest" description="Disordered" evidence="2">
    <location>
        <begin position="124"/>
        <end position="272"/>
    </location>
</feature>
<accession>A0A2A2LD24</accession>